<sequence length="110" mass="11391">MGRKVCISLAILALLLVAGPGAKAATFAGGPASMDAAVAMRQRMSAMKLEDSVAPELTVDLEVHRRILAINVGQSALDGNRPSCIQNCPARGDSYTGRGCLKRYGCNGGS</sequence>
<dbReference type="OMA" id="QRMSAMK"/>
<proteinExistence type="predicted"/>
<reference evidence="2 3" key="1">
    <citation type="submission" date="2017-09" db="EMBL/GenBank/DDBJ databases">
        <authorList>
            <consortium name="International Durum Wheat Genome Sequencing Consortium (IDWGSC)"/>
            <person name="Milanesi L."/>
        </authorList>
    </citation>
    <scope>NUCLEOTIDE SEQUENCE [LARGE SCALE GENOMIC DNA]</scope>
    <source>
        <strain evidence="3">cv. Svevo</strain>
    </source>
</reference>
<gene>
    <name evidence="2" type="ORF">TRITD_3Av1G269470</name>
</gene>
<dbReference type="PANTHER" id="PTHR34998:SF11">
    <property type="match status" value="1"/>
</dbReference>
<keyword evidence="1" id="KW-0732">Signal</keyword>
<organism evidence="2 3">
    <name type="scientific">Triticum turgidum subsp. durum</name>
    <name type="common">Durum wheat</name>
    <name type="synonym">Triticum durum</name>
    <dbReference type="NCBI Taxonomy" id="4567"/>
    <lineage>
        <taxon>Eukaryota</taxon>
        <taxon>Viridiplantae</taxon>
        <taxon>Streptophyta</taxon>
        <taxon>Embryophyta</taxon>
        <taxon>Tracheophyta</taxon>
        <taxon>Spermatophyta</taxon>
        <taxon>Magnoliopsida</taxon>
        <taxon>Liliopsida</taxon>
        <taxon>Poales</taxon>
        <taxon>Poaceae</taxon>
        <taxon>BOP clade</taxon>
        <taxon>Pooideae</taxon>
        <taxon>Triticodae</taxon>
        <taxon>Triticeae</taxon>
        <taxon>Triticinae</taxon>
        <taxon>Triticum</taxon>
    </lineage>
</organism>
<keyword evidence="3" id="KW-1185">Reference proteome</keyword>
<feature type="chain" id="PRO_5040233138" evidence="1">
    <location>
        <begin position="25"/>
        <end position="110"/>
    </location>
</feature>
<accession>A0A9R0RZL0</accession>
<dbReference type="AlphaFoldDB" id="A0A9R0RZL0"/>
<dbReference type="EMBL" id="LT934115">
    <property type="protein sequence ID" value="VAH69326.1"/>
    <property type="molecule type" value="Genomic_DNA"/>
</dbReference>
<dbReference type="PANTHER" id="PTHR34998">
    <property type="entry name" value="OS04G0357400 PROTEIN-RELATED"/>
    <property type="match status" value="1"/>
</dbReference>
<dbReference type="Proteomes" id="UP000324705">
    <property type="component" value="Chromosome 3A"/>
</dbReference>
<evidence type="ECO:0000313" key="3">
    <source>
        <dbReference type="Proteomes" id="UP000324705"/>
    </source>
</evidence>
<protein>
    <submittedName>
        <fullName evidence="2">Uncharacterized protein</fullName>
    </submittedName>
</protein>
<name>A0A9R0RZL0_TRITD</name>
<evidence type="ECO:0000256" key="1">
    <source>
        <dbReference type="SAM" id="SignalP"/>
    </source>
</evidence>
<evidence type="ECO:0000313" key="2">
    <source>
        <dbReference type="EMBL" id="VAH69326.1"/>
    </source>
</evidence>
<dbReference type="Gramene" id="TRITD3Av1G269470.1">
    <property type="protein sequence ID" value="TRITD3Av1G269470.1"/>
    <property type="gene ID" value="TRITD3Av1G269470"/>
</dbReference>
<feature type="signal peptide" evidence="1">
    <location>
        <begin position="1"/>
        <end position="24"/>
    </location>
</feature>